<accession>A0A261FA74</accession>
<dbReference type="AlphaFoldDB" id="A0A261FA74"/>
<feature type="compositionally biased region" description="Basic and acidic residues" evidence="1">
    <location>
        <begin position="118"/>
        <end position="130"/>
    </location>
</feature>
<evidence type="ECO:0000256" key="1">
    <source>
        <dbReference type="SAM" id="MobiDB-lite"/>
    </source>
</evidence>
<protein>
    <submittedName>
        <fullName evidence="2">Uncharacterized protein</fullName>
    </submittedName>
</protein>
<feature type="region of interest" description="Disordered" evidence="1">
    <location>
        <begin position="105"/>
        <end position="150"/>
    </location>
</feature>
<organism evidence="2 3">
    <name type="scientific">Aeriscardovia aeriphila</name>
    <dbReference type="NCBI Taxonomy" id="218139"/>
    <lineage>
        <taxon>Bacteria</taxon>
        <taxon>Bacillati</taxon>
        <taxon>Actinomycetota</taxon>
        <taxon>Actinomycetes</taxon>
        <taxon>Bifidobacteriales</taxon>
        <taxon>Bifidobacteriaceae</taxon>
        <taxon>Aeriscardovia</taxon>
    </lineage>
</organism>
<comment type="caution">
    <text evidence="2">The sequence shown here is derived from an EMBL/GenBank/DDBJ whole genome shotgun (WGS) entry which is preliminary data.</text>
</comment>
<sequence length="305" mass="35236">MKEQERYGYVKLSNAFWRNGKTMTLLRVNPLAIAYYTLLLAYCSDNLTDGVIPDIAIRGVFAIPDEVMDLLVEVHLVDKLGESFRIHDYLKWNLSGSEIEQERAVRREQARKRKQKQRDKEAAESDKSDESVSVTPMSRSSHASVTQRHAQLRTKNLELRTNIPSFPKPLPSQVPLDQYEPPEDLKKEMMQECKISAAAFALLEEGFRGWWSEQDEQEKTRGQWDRLLKGWIRKSKNRPEYQVHKHTWACSHTLHALGVTSTAELNAQFEEPTRGNQLAQQVATYLNRGESEDEAVTRAQEQMFD</sequence>
<dbReference type="RefSeq" id="WP_094689618.1">
    <property type="nucleotide sequence ID" value="NZ_JACBYZ010000001.1"/>
</dbReference>
<evidence type="ECO:0000313" key="2">
    <source>
        <dbReference type="EMBL" id="OZG56050.1"/>
    </source>
</evidence>
<dbReference type="Proteomes" id="UP000228976">
    <property type="component" value="Unassembled WGS sequence"/>
</dbReference>
<name>A0A261FA74_9BIFI</name>
<keyword evidence="3" id="KW-1185">Reference proteome</keyword>
<evidence type="ECO:0000313" key="3">
    <source>
        <dbReference type="Proteomes" id="UP000228976"/>
    </source>
</evidence>
<gene>
    <name evidence="2" type="ORF">AEAE_0538</name>
</gene>
<dbReference type="EMBL" id="MWWU01000002">
    <property type="protein sequence ID" value="OZG56050.1"/>
    <property type="molecule type" value="Genomic_DNA"/>
</dbReference>
<dbReference type="OrthoDB" id="3239324at2"/>
<feature type="compositionally biased region" description="Polar residues" evidence="1">
    <location>
        <begin position="131"/>
        <end position="149"/>
    </location>
</feature>
<proteinExistence type="predicted"/>
<reference evidence="2 3" key="1">
    <citation type="journal article" date="2017" name="BMC Genomics">
        <title>Comparative genomic and phylogenomic analyses of the Bifidobacteriaceae family.</title>
        <authorList>
            <person name="Lugli G.A."/>
            <person name="Milani C."/>
            <person name="Turroni F."/>
            <person name="Duranti S."/>
            <person name="Mancabelli L."/>
            <person name="Mangifesta M."/>
            <person name="Ferrario C."/>
            <person name="Modesto M."/>
            <person name="Mattarelli P."/>
            <person name="Jiri K."/>
            <person name="van Sinderen D."/>
            <person name="Ventura M."/>
        </authorList>
    </citation>
    <scope>NUCLEOTIDE SEQUENCE [LARGE SCALE GENOMIC DNA]</scope>
    <source>
        <strain evidence="2 3">LMG 21773</strain>
    </source>
</reference>